<reference evidence="2" key="1">
    <citation type="journal article" date="2022" name="Proc. Natl. Acad. Sci. U.S.A.">
        <title>Life cycle and functional genomics of the unicellular red alga Galdieria for elucidating algal and plant evolution and industrial use.</title>
        <authorList>
            <person name="Hirooka S."/>
            <person name="Itabashi T."/>
            <person name="Ichinose T.M."/>
            <person name="Onuma R."/>
            <person name="Fujiwara T."/>
            <person name="Yamashita S."/>
            <person name="Jong L.W."/>
            <person name="Tomita R."/>
            <person name="Iwane A.H."/>
            <person name="Miyagishima S.Y."/>
        </authorList>
    </citation>
    <scope>NUCLEOTIDE SEQUENCE</scope>
    <source>
        <strain evidence="2">NBRC 102759</strain>
    </source>
</reference>
<dbReference type="Proteomes" id="UP001061958">
    <property type="component" value="Unassembled WGS sequence"/>
</dbReference>
<feature type="compositionally biased region" description="Basic and acidic residues" evidence="1">
    <location>
        <begin position="295"/>
        <end position="309"/>
    </location>
</feature>
<evidence type="ECO:0008006" key="4">
    <source>
        <dbReference type="Google" id="ProtNLM"/>
    </source>
</evidence>
<reference evidence="2" key="2">
    <citation type="submission" date="2022-01" db="EMBL/GenBank/DDBJ databases">
        <authorList>
            <person name="Hirooka S."/>
            <person name="Miyagishima S.Y."/>
        </authorList>
    </citation>
    <scope>NUCLEOTIDE SEQUENCE</scope>
    <source>
        <strain evidence="2">NBRC 102759</strain>
    </source>
</reference>
<sequence length="332" mass="37999">MEVDEASSSKGYKKKFAGTYQKAKQRVLNKLGKRTTLTRRPKIDSLSKEFDVVIETKESLEKRVSTFQHKLNGVVACGRDLRDTYLQLWKNQVGSLVWNNEEESYERNKSPSETRLIADLERAIYEQDRMVDDAMEHFHAKLTHLSESPISLDGQREAELADNVKHAKKLYKECRTNYSDSVIDSHGASSSARSKEALAKQKYDSQAEVFAQEIAAFLEHFRSQLPDRLIEFFEAQDKMITAVANAHAASMSMLGSLKLDKKSAKASQRKREEYENEEEYKEQPSPSNKIGLQSRENEKKVSSSSDKKQDDWDLIYGVEEVDLNKGNMIDLQ</sequence>
<organism evidence="2 3">
    <name type="scientific">Galdieria partita</name>
    <dbReference type="NCBI Taxonomy" id="83374"/>
    <lineage>
        <taxon>Eukaryota</taxon>
        <taxon>Rhodophyta</taxon>
        <taxon>Bangiophyceae</taxon>
        <taxon>Galdieriales</taxon>
        <taxon>Galdieriaceae</taxon>
        <taxon>Galdieria</taxon>
    </lineage>
</organism>
<comment type="caution">
    <text evidence="2">The sequence shown here is derived from an EMBL/GenBank/DDBJ whole genome shotgun (WGS) entry which is preliminary data.</text>
</comment>
<protein>
    <recommendedName>
        <fullName evidence="4">BAR domain-containing protein</fullName>
    </recommendedName>
</protein>
<dbReference type="EMBL" id="BQMJ01000056">
    <property type="protein sequence ID" value="GJQ14559.1"/>
    <property type="molecule type" value="Genomic_DNA"/>
</dbReference>
<feature type="compositionally biased region" description="Basic and acidic residues" evidence="1">
    <location>
        <begin position="261"/>
        <end position="273"/>
    </location>
</feature>
<proteinExistence type="predicted"/>
<evidence type="ECO:0000256" key="1">
    <source>
        <dbReference type="SAM" id="MobiDB-lite"/>
    </source>
</evidence>
<keyword evidence="3" id="KW-1185">Reference proteome</keyword>
<name>A0A9C7USV5_9RHOD</name>
<gene>
    <name evidence="2" type="ORF">GpartN1_g6350.t1</name>
</gene>
<feature type="region of interest" description="Disordered" evidence="1">
    <location>
        <begin position="261"/>
        <end position="309"/>
    </location>
</feature>
<dbReference type="OrthoDB" id="1971at2759"/>
<dbReference type="AlphaFoldDB" id="A0A9C7USV5"/>
<evidence type="ECO:0000313" key="3">
    <source>
        <dbReference type="Proteomes" id="UP001061958"/>
    </source>
</evidence>
<evidence type="ECO:0000313" key="2">
    <source>
        <dbReference type="EMBL" id="GJQ14559.1"/>
    </source>
</evidence>
<accession>A0A9C7USV5</accession>